<dbReference type="AlphaFoldDB" id="A0A1M5HN75"/>
<feature type="domain" description="Glycosyl transferase family 1" evidence="2">
    <location>
        <begin position="153"/>
        <end position="303"/>
    </location>
</feature>
<accession>A0A1M5HN75</accession>
<evidence type="ECO:0000313" key="5">
    <source>
        <dbReference type="Proteomes" id="UP000184406"/>
    </source>
</evidence>
<dbReference type="InterPro" id="IPR028098">
    <property type="entry name" value="Glyco_trans_4-like_N"/>
</dbReference>
<dbReference type="PANTHER" id="PTHR46401">
    <property type="entry name" value="GLYCOSYLTRANSFERASE WBBK-RELATED"/>
    <property type="match status" value="1"/>
</dbReference>
<dbReference type="EMBL" id="FQUX01000016">
    <property type="protein sequence ID" value="SHG17400.1"/>
    <property type="molecule type" value="Genomic_DNA"/>
</dbReference>
<dbReference type="PANTHER" id="PTHR46401:SF2">
    <property type="entry name" value="GLYCOSYLTRANSFERASE WBBK-RELATED"/>
    <property type="match status" value="1"/>
</dbReference>
<keyword evidence="5" id="KW-1185">Reference proteome</keyword>
<name>A0A1M5HN75_9FLAO</name>
<protein>
    <submittedName>
        <fullName evidence="4">Glycosyltransferase involved in cell wall bisynthesis</fullName>
    </submittedName>
</protein>
<evidence type="ECO:0000256" key="1">
    <source>
        <dbReference type="ARBA" id="ARBA00022679"/>
    </source>
</evidence>
<dbReference type="GO" id="GO:0016757">
    <property type="term" value="F:glycosyltransferase activity"/>
    <property type="evidence" value="ECO:0007669"/>
    <property type="project" value="InterPro"/>
</dbReference>
<gene>
    <name evidence="4" type="ORF">SAMN03080594_11624</name>
</gene>
<dbReference type="OrthoDB" id="798298at2"/>
<dbReference type="GO" id="GO:0009103">
    <property type="term" value="P:lipopolysaccharide biosynthetic process"/>
    <property type="evidence" value="ECO:0007669"/>
    <property type="project" value="TreeGrafter"/>
</dbReference>
<proteinExistence type="predicted"/>
<evidence type="ECO:0000259" key="2">
    <source>
        <dbReference type="Pfam" id="PF00534"/>
    </source>
</evidence>
<dbReference type="InterPro" id="IPR001296">
    <property type="entry name" value="Glyco_trans_1"/>
</dbReference>
<dbReference type="RefSeq" id="WP_072865815.1">
    <property type="nucleotide sequence ID" value="NZ_FQUX01000016.1"/>
</dbReference>
<organism evidence="4 5">
    <name type="scientific">Arenibacter palladensis</name>
    <dbReference type="NCBI Taxonomy" id="237373"/>
    <lineage>
        <taxon>Bacteria</taxon>
        <taxon>Pseudomonadati</taxon>
        <taxon>Bacteroidota</taxon>
        <taxon>Flavobacteriia</taxon>
        <taxon>Flavobacteriales</taxon>
        <taxon>Flavobacteriaceae</taxon>
        <taxon>Arenibacter</taxon>
    </lineage>
</organism>
<dbReference type="Pfam" id="PF13439">
    <property type="entry name" value="Glyco_transf_4"/>
    <property type="match status" value="1"/>
</dbReference>
<dbReference type="Proteomes" id="UP000184406">
    <property type="component" value="Unassembled WGS sequence"/>
</dbReference>
<keyword evidence="1 4" id="KW-0808">Transferase</keyword>
<dbReference type="Gene3D" id="3.40.50.2000">
    <property type="entry name" value="Glycogen Phosphorylase B"/>
    <property type="match status" value="2"/>
</dbReference>
<evidence type="ECO:0000259" key="3">
    <source>
        <dbReference type="Pfam" id="PF13439"/>
    </source>
</evidence>
<reference evidence="5" key="1">
    <citation type="submission" date="2016-11" db="EMBL/GenBank/DDBJ databases">
        <authorList>
            <person name="Varghese N."/>
            <person name="Submissions S."/>
        </authorList>
    </citation>
    <scope>NUCLEOTIDE SEQUENCE [LARGE SCALE GENOMIC DNA]</scope>
    <source>
        <strain evidence="5">DSM 17539</strain>
    </source>
</reference>
<dbReference type="CDD" id="cd03809">
    <property type="entry name" value="GT4_MtfB-like"/>
    <property type="match status" value="1"/>
</dbReference>
<sequence>MKINYFFRHPGIGHSIHRVFRTLIEELDGSFEISIHEVPCEGSKPIHILWNNIFVHTKRDKQAINHITGHIHDVILALTGTKTILTIHDLVFLDNVKNPIKRFYKWLFWLYLPLKIADKVVCISNQTKRNILSKIYTNKLLVIYNAVDPIFNHQVRIFNQDKPVILHIGTGWNKNLNRTIEALNGITCHLRIIGKLYDSQIELLENNNIEYSNQFDLTDEDIRNEYVNCDIVNFPSLYEGFGMPIIEGQQTGRVVVTSKIEPLIEVSCGAAAFVKPDNIHSIRQAYLNVISDESYRTSLIEKGLENAKRFSVKNISHQYKELYQNIARA</sequence>
<dbReference type="SUPFAM" id="SSF53756">
    <property type="entry name" value="UDP-Glycosyltransferase/glycogen phosphorylase"/>
    <property type="match status" value="1"/>
</dbReference>
<evidence type="ECO:0000313" key="4">
    <source>
        <dbReference type="EMBL" id="SHG17400.1"/>
    </source>
</evidence>
<dbReference type="Pfam" id="PF00534">
    <property type="entry name" value="Glycos_transf_1"/>
    <property type="match status" value="1"/>
</dbReference>
<feature type="domain" description="Glycosyltransferase subfamily 4-like N-terminal" evidence="3">
    <location>
        <begin position="70"/>
        <end position="149"/>
    </location>
</feature>